<evidence type="ECO:0000256" key="1">
    <source>
        <dbReference type="ARBA" id="ARBA00010617"/>
    </source>
</evidence>
<dbReference type="Pfam" id="PF00067">
    <property type="entry name" value="p450"/>
    <property type="match status" value="1"/>
</dbReference>
<evidence type="ECO:0000256" key="2">
    <source>
        <dbReference type="ARBA" id="ARBA00022617"/>
    </source>
</evidence>
<dbReference type="GO" id="GO:0016705">
    <property type="term" value="F:oxidoreductase activity, acting on paired donors, with incorporation or reduction of molecular oxygen"/>
    <property type="evidence" value="ECO:0007669"/>
    <property type="project" value="InterPro"/>
</dbReference>
<dbReference type="GO" id="GO:0005506">
    <property type="term" value="F:iron ion binding"/>
    <property type="evidence" value="ECO:0007669"/>
    <property type="project" value="InterPro"/>
</dbReference>
<reference evidence="7" key="1">
    <citation type="submission" date="2023-10" db="EMBL/GenBank/DDBJ databases">
        <authorList>
            <person name="Hackl T."/>
        </authorList>
    </citation>
    <scope>NUCLEOTIDE SEQUENCE</scope>
</reference>
<comment type="caution">
    <text evidence="7">The sequence shown here is derived from an EMBL/GenBank/DDBJ whole genome shotgun (WGS) entry which is preliminary data.</text>
</comment>
<keyword evidence="2" id="KW-0349">Heme</keyword>
<evidence type="ECO:0000256" key="6">
    <source>
        <dbReference type="SAM" id="Phobius"/>
    </source>
</evidence>
<feature type="transmembrane region" description="Helical" evidence="6">
    <location>
        <begin position="453"/>
        <end position="477"/>
    </location>
</feature>
<keyword evidence="3" id="KW-0479">Metal-binding</keyword>
<proteinExistence type="inferred from homology"/>
<feature type="region of interest" description="Disordered" evidence="5">
    <location>
        <begin position="533"/>
        <end position="564"/>
    </location>
</feature>
<evidence type="ECO:0000256" key="3">
    <source>
        <dbReference type="ARBA" id="ARBA00022723"/>
    </source>
</evidence>
<dbReference type="InterPro" id="IPR050529">
    <property type="entry name" value="CYP450_sterol_14alpha_dmase"/>
</dbReference>
<dbReference type="SUPFAM" id="SSF48264">
    <property type="entry name" value="Cytochrome P450"/>
    <property type="match status" value="1"/>
</dbReference>
<dbReference type="PANTHER" id="PTHR24304:SF2">
    <property type="entry name" value="24-HYDROXYCHOLESTEROL 7-ALPHA-HYDROXYLASE"/>
    <property type="match status" value="1"/>
</dbReference>
<evidence type="ECO:0000256" key="5">
    <source>
        <dbReference type="SAM" id="MobiDB-lite"/>
    </source>
</evidence>
<gene>
    <name evidence="7" type="ORF">KHLLAP_LOCUS13315</name>
</gene>
<dbReference type="AlphaFoldDB" id="A0AAI8VXE6"/>
<keyword evidence="6" id="KW-0472">Membrane</keyword>
<organism evidence="7 8">
    <name type="scientific">Anthostomella pinea</name>
    <dbReference type="NCBI Taxonomy" id="933095"/>
    <lineage>
        <taxon>Eukaryota</taxon>
        <taxon>Fungi</taxon>
        <taxon>Dikarya</taxon>
        <taxon>Ascomycota</taxon>
        <taxon>Pezizomycotina</taxon>
        <taxon>Sordariomycetes</taxon>
        <taxon>Xylariomycetidae</taxon>
        <taxon>Xylariales</taxon>
        <taxon>Xylariaceae</taxon>
        <taxon>Anthostomella</taxon>
    </lineage>
</organism>
<dbReference type="InterPro" id="IPR036396">
    <property type="entry name" value="Cyt_P450_sf"/>
</dbReference>
<dbReference type="PANTHER" id="PTHR24304">
    <property type="entry name" value="CYTOCHROME P450 FAMILY 7"/>
    <property type="match status" value="1"/>
</dbReference>
<keyword evidence="6" id="KW-1133">Transmembrane helix</keyword>
<sequence length="564" mass="61968">MAEPFSWNRTSYLGESKDPFALTAFGMTFNVVSQVKHSAEVYRNTETLSFEEFVQGLMRINGNDEKIIKTVYTALPTDKTGFPNPQGESLGVLAQRMHAHQLHPGESLVALQKQVQAWVDRNLTIADLAMYPSSVTKGPTSIEVPLYQWCSEIFIQLGQDVYFGRKLAEIDPGLPAAFLAFDELIWEMLYQYPNFLSADMTMPRAQVIASLNKYFDVPQSQRSGGTAWLINAMEDEMRAIGVEGEDLAVVLPDPPPLLAAYRAETAAAFGPTGALVDPVLIQDPSRCPSVDAIWHETLRMSGWAASVRLMTANTVIGGKLMRKGNRVMVPHRLLHFDASVFGDEPHRFRPERWQQKQKGAADDGPAGTNSLARSPSWRPFGGGKTMCSGRFLARFSVTTFVATLLQRFDVQLVGNPPFPGAGEGRPVLVTMSTKEGDEYLVKISVRDLIETNIAIIVGFMLACAHFATVTIGVSAFFKSIRSRLLGSSAPATKTKGSSEQAKTPTLVTFGANQTPRRKKYLELPDTNLLMSQGNLTVAGDPADDYEMHSKPSSNITHKEAEQGV</sequence>
<feature type="region of interest" description="Disordered" evidence="5">
    <location>
        <begin position="351"/>
        <end position="377"/>
    </location>
</feature>
<name>A0AAI8VXE6_9PEZI</name>
<dbReference type="CDD" id="cd11040">
    <property type="entry name" value="CYP7_CYP8-like"/>
    <property type="match status" value="1"/>
</dbReference>
<comment type="similarity">
    <text evidence="1">Belongs to the cytochrome P450 family.</text>
</comment>
<keyword evidence="4" id="KW-0408">Iron</keyword>
<dbReference type="Gene3D" id="1.10.630.10">
    <property type="entry name" value="Cytochrome P450"/>
    <property type="match status" value="1"/>
</dbReference>
<dbReference type="Proteomes" id="UP001295740">
    <property type="component" value="Unassembled WGS sequence"/>
</dbReference>
<protein>
    <submittedName>
        <fullName evidence="7">Uu.00g009660.m01.CDS01</fullName>
    </submittedName>
</protein>
<dbReference type="GO" id="GO:0020037">
    <property type="term" value="F:heme binding"/>
    <property type="evidence" value="ECO:0007669"/>
    <property type="project" value="InterPro"/>
</dbReference>
<dbReference type="EMBL" id="CAUWAG010000020">
    <property type="protein sequence ID" value="CAJ2512847.1"/>
    <property type="molecule type" value="Genomic_DNA"/>
</dbReference>
<evidence type="ECO:0000313" key="8">
    <source>
        <dbReference type="Proteomes" id="UP001295740"/>
    </source>
</evidence>
<keyword evidence="8" id="KW-1185">Reference proteome</keyword>
<dbReference type="InterPro" id="IPR001128">
    <property type="entry name" value="Cyt_P450"/>
</dbReference>
<evidence type="ECO:0000313" key="7">
    <source>
        <dbReference type="EMBL" id="CAJ2512847.1"/>
    </source>
</evidence>
<dbReference type="GO" id="GO:0008395">
    <property type="term" value="F:steroid hydroxylase activity"/>
    <property type="evidence" value="ECO:0007669"/>
    <property type="project" value="TreeGrafter"/>
</dbReference>
<keyword evidence="6" id="KW-0812">Transmembrane</keyword>
<accession>A0AAI8VXE6</accession>
<evidence type="ECO:0000256" key="4">
    <source>
        <dbReference type="ARBA" id="ARBA00023004"/>
    </source>
</evidence>